<evidence type="ECO:0000313" key="11">
    <source>
        <dbReference type="EMBL" id="AWB10686.1"/>
    </source>
</evidence>
<dbReference type="Pfam" id="PF02665">
    <property type="entry name" value="Nitrate_red_gam"/>
    <property type="match status" value="1"/>
</dbReference>
<keyword evidence="6 9" id="KW-1133">Transmembrane helix</keyword>
<keyword evidence="5" id="KW-0249">Electron transport</keyword>
<keyword evidence="4 9" id="KW-0812">Transmembrane</keyword>
<dbReference type="GO" id="GO:0020037">
    <property type="term" value="F:heme binding"/>
    <property type="evidence" value="ECO:0007669"/>
    <property type="project" value="TreeGrafter"/>
</dbReference>
<keyword evidence="8 9" id="KW-0472">Membrane</keyword>
<evidence type="ECO:0000256" key="1">
    <source>
        <dbReference type="ARBA" id="ARBA00004651"/>
    </source>
</evidence>
<dbReference type="InterPro" id="IPR051936">
    <property type="entry name" value="Heme-iron_electron_transfer"/>
</dbReference>
<keyword evidence="2" id="KW-0813">Transport</keyword>
<dbReference type="PANTHER" id="PTHR30598">
    <property type="entry name" value="NITRATE REDUCTASE PRIVATE CHAPERONE, REDOX ENZYME MATURATION PROTEIN REMP FAMILY"/>
    <property type="match status" value="1"/>
</dbReference>
<evidence type="ECO:0000256" key="2">
    <source>
        <dbReference type="ARBA" id="ARBA00022448"/>
    </source>
</evidence>
<organism evidence="11 12">
    <name type="scientific">Thermodesulfobium acidiphilum</name>
    <dbReference type="NCBI Taxonomy" id="1794699"/>
    <lineage>
        <taxon>Bacteria</taxon>
        <taxon>Pseudomonadati</taxon>
        <taxon>Thermodesulfobiota</taxon>
        <taxon>Thermodesulfobiia</taxon>
        <taxon>Thermodesulfobiales</taxon>
        <taxon>Thermodesulfobiaceae</taxon>
        <taxon>Thermodesulfobium</taxon>
    </lineage>
</organism>
<dbReference type="EMBL" id="CP020921">
    <property type="protein sequence ID" value="AWB10686.1"/>
    <property type="molecule type" value="Genomic_DNA"/>
</dbReference>
<evidence type="ECO:0000256" key="3">
    <source>
        <dbReference type="ARBA" id="ARBA00022475"/>
    </source>
</evidence>
<feature type="transmembrane region" description="Helical" evidence="9">
    <location>
        <begin position="35"/>
        <end position="64"/>
    </location>
</feature>
<evidence type="ECO:0000256" key="7">
    <source>
        <dbReference type="ARBA" id="ARBA00023002"/>
    </source>
</evidence>
<keyword evidence="12" id="KW-1185">Reference proteome</keyword>
<feature type="transmembrane region" description="Helical" evidence="9">
    <location>
        <begin position="160"/>
        <end position="181"/>
    </location>
</feature>
<feature type="domain" description="NarG-like" evidence="10">
    <location>
        <begin position="114"/>
        <end position="268"/>
    </location>
</feature>
<dbReference type="InterPro" id="IPR023234">
    <property type="entry name" value="NarG-like_domain"/>
</dbReference>
<accession>A0A2R4W1U6</accession>
<evidence type="ECO:0000313" key="12">
    <source>
        <dbReference type="Proteomes" id="UP000244792"/>
    </source>
</evidence>
<dbReference type="SUPFAM" id="SSF103501">
    <property type="entry name" value="Respiratory nitrate reductase 1 gamma chain"/>
    <property type="match status" value="1"/>
</dbReference>
<feature type="transmembrane region" description="Helical" evidence="9">
    <location>
        <begin position="193"/>
        <end position="211"/>
    </location>
</feature>
<evidence type="ECO:0000256" key="4">
    <source>
        <dbReference type="ARBA" id="ARBA00022692"/>
    </source>
</evidence>
<dbReference type="GO" id="GO:0005886">
    <property type="term" value="C:plasma membrane"/>
    <property type="evidence" value="ECO:0007669"/>
    <property type="project" value="UniProtKB-SubCell"/>
</dbReference>
<sequence>MLVNSNKFCYSLNNSKNPWGENFKRKRRGECLLDWFSFLVGNVLSYLAIVVFFVGVPLQVYRWMKIPVVYPLTDFPAPRTAEGAFIKVLLDAFLFRPILLKIYNSIVYTGKWTDLWLGGWIFHVSFALIVIGHIVGIGTLGHQFTILGVSPETSLHMSELLGTISGVFLSLSLIYLLLRRFFNPIVRVMSDGIDYLVVLLILGISCMGNFMRFNSTYGVEYDVAQKWIIGLFTLHPVPLPDNPIFTWHLFLVEILLIYFPFSKLMHSCGIFFARWMITNYDPRKVMVFDWRSKVCEWKGGK</sequence>
<dbReference type="Proteomes" id="UP000244792">
    <property type="component" value="Chromosome"/>
</dbReference>
<evidence type="ECO:0000256" key="5">
    <source>
        <dbReference type="ARBA" id="ARBA00022982"/>
    </source>
</evidence>
<evidence type="ECO:0000259" key="10">
    <source>
        <dbReference type="Pfam" id="PF02665"/>
    </source>
</evidence>
<dbReference type="GO" id="GO:0008940">
    <property type="term" value="F:nitrate reductase activity"/>
    <property type="evidence" value="ECO:0007669"/>
    <property type="project" value="TreeGrafter"/>
</dbReference>
<feature type="transmembrane region" description="Helical" evidence="9">
    <location>
        <begin position="244"/>
        <end position="261"/>
    </location>
</feature>
<evidence type="ECO:0000256" key="6">
    <source>
        <dbReference type="ARBA" id="ARBA00022989"/>
    </source>
</evidence>
<evidence type="ECO:0000256" key="9">
    <source>
        <dbReference type="SAM" id="Phobius"/>
    </source>
</evidence>
<keyword evidence="7" id="KW-0560">Oxidoreductase</keyword>
<feature type="transmembrane region" description="Helical" evidence="9">
    <location>
        <begin position="84"/>
        <end position="103"/>
    </location>
</feature>
<reference evidence="11 12" key="1">
    <citation type="submission" date="2017-04" db="EMBL/GenBank/DDBJ databases">
        <title>Genomic insights into metabolism of Thermodesulfobium acidiphilum.</title>
        <authorList>
            <person name="Toshchakov S.V."/>
            <person name="Frolov E.N."/>
            <person name="Kublanov I.V."/>
            <person name="Samarov N.I."/>
            <person name="Novikov A."/>
            <person name="Lebedinsky A.V."/>
            <person name="Bonch-Osmolovskaya E.A."/>
            <person name="Chernyh N.A."/>
        </authorList>
    </citation>
    <scope>NUCLEOTIDE SEQUENCE [LARGE SCALE GENOMIC DNA]</scope>
    <source>
        <strain evidence="11 12">3127-1</strain>
    </source>
</reference>
<protein>
    <submittedName>
        <fullName evidence="11">Nitrate reductase gamma subunit</fullName>
    </submittedName>
</protein>
<dbReference type="GO" id="GO:0019645">
    <property type="term" value="P:anaerobic electron transport chain"/>
    <property type="evidence" value="ECO:0007669"/>
    <property type="project" value="TreeGrafter"/>
</dbReference>
<feature type="transmembrane region" description="Helical" evidence="9">
    <location>
        <begin position="115"/>
        <end position="140"/>
    </location>
</feature>
<dbReference type="AlphaFoldDB" id="A0A2R4W1U6"/>
<evidence type="ECO:0000256" key="8">
    <source>
        <dbReference type="ARBA" id="ARBA00023136"/>
    </source>
</evidence>
<gene>
    <name evidence="11" type="ORF">TDSAC_1346</name>
</gene>
<keyword evidence="3" id="KW-1003">Cell membrane</keyword>
<dbReference type="InterPro" id="IPR036197">
    <property type="entry name" value="NarG-like_sf"/>
</dbReference>
<dbReference type="Gene3D" id="1.20.950.20">
    <property type="entry name" value="Transmembrane di-heme cytochromes, Chain C"/>
    <property type="match status" value="1"/>
</dbReference>
<proteinExistence type="predicted"/>
<dbReference type="PANTHER" id="PTHR30598:SF3">
    <property type="entry name" value="RESPIRATORY NITRATE REDUCTASE 1 GAMMA CHAIN"/>
    <property type="match status" value="1"/>
</dbReference>
<comment type="subcellular location">
    <subcellularLocation>
        <location evidence="1">Cell membrane</location>
        <topology evidence="1">Multi-pass membrane protein</topology>
    </subcellularLocation>
</comment>
<name>A0A2R4W1U6_THEAF</name>
<dbReference type="GO" id="GO:0009055">
    <property type="term" value="F:electron transfer activity"/>
    <property type="evidence" value="ECO:0007669"/>
    <property type="project" value="TreeGrafter"/>
</dbReference>
<dbReference type="KEGG" id="taci:TDSAC_1346"/>